<feature type="compositionally biased region" description="Basic and acidic residues" evidence="1">
    <location>
        <begin position="17"/>
        <end position="30"/>
    </location>
</feature>
<reference evidence="2 3" key="1">
    <citation type="submission" date="2020-08" db="EMBL/GenBank/DDBJ databases">
        <title>Sphingobacterium sp. DN00404 isolated from aquaculture water.</title>
        <authorList>
            <person name="Zhang M."/>
        </authorList>
    </citation>
    <scope>NUCLEOTIDE SEQUENCE [LARGE SCALE GENOMIC DNA]</scope>
    <source>
        <strain evidence="2 3">KCTC 42746</strain>
    </source>
</reference>
<comment type="caution">
    <text evidence="2">The sequence shown here is derived from an EMBL/GenBank/DDBJ whole genome shotgun (WGS) entry which is preliminary data.</text>
</comment>
<proteinExistence type="predicted"/>
<gene>
    <name evidence="2" type="ORF">H8B21_20485</name>
</gene>
<evidence type="ECO:0000313" key="3">
    <source>
        <dbReference type="Proteomes" id="UP000651112"/>
    </source>
</evidence>
<feature type="region of interest" description="Disordered" evidence="1">
    <location>
        <begin position="1"/>
        <end position="44"/>
    </location>
</feature>
<keyword evidence="3" id="KW-1185">Reference proteome</keyword>
<organism evidence="2 3">
    <name type="scientific">Sphingobacterium chuzhouense</name>
    <dbReference type="NCBI Taxonomy" id="1742264"/>
    <lineage>
        <taxon>Bacteria</taxon>
        <taxon>Pseudomonadati</taxon>
        <taxon>Bacteroidota</taxon>
        <taxon>Sphingobacteriia</taxon>
        <taxon>Sphingobacteriales</taxon>
        <taxon>Sphingobacteriaceae</taxon>
        <taxon>Sphingobacterium</taxon>
    </lineage>
</organism>
<accession>A0ABR7XY10</accession>
<evidence type="ECO:0000256" key="1">
    <source>
        <dbReference type="SAM" id="MobiDB-lite"/>
    </source>
</evidence>
<sequence>MGRKKVNKGTRGMPRLPEARKDATSCDKPRGSAHTNRSAGFRMGQPGMLEACHRISEIFGANALN</sequence>
<protein>
    <submittedName>
        <fullName evidence="2">Uncharacterized protein</fullName>
    </submittedName>
</protein>
<dbReference type="Proteomes" id="UP000651112">
    <property type="component" value="Unassembled WGS sequence"/>
</dbReference>
<dbReference type="EMBL" id="JACNYL010000008">
    <property type="protein sequence ID" value="MBD1423945.1"/>
    <property type="molecule type" value="Genomic_DNA"/>
</dbReference>
<evidence type="ECO:0000313" key="2">
    <source>
        <dbReference type="EMBL" id="MBD1423945.1"/>
    </source>
</evidence>
<name>A0ABR7XY10_9SPHI</name>